<keyword evidence="3" id="KW-1185">Reference proteome</keyword>
<evidence type="ECO:0000313" key="3">
    <source>
        <dbReference type="Proteomes" id="UP001215280"/>
    </source>
</evidence>
<feature type="compositionally biased region" description="Low complexity" evidence="1">
    <location>
        <begin position="1"/>
        <end position="14"/>
    </location>
</feature>
<dbReference type="Proteomes" id="UP001215280">
    <property type="component" value="Unassembled WGS sequence"/>
</dbReference>
<name>A0AAD7K442_9AGAR</name>
<feature type="compositionally biased region" description="Pro residues" evidence="1">
    <location>
        <begin position="20"/>
        <end position="30"/>
    </location>
</feature>
<protein>
    <submittedName>
        <fullName evidence="2">Uncharacterized protein</fullName>
    </submittedName>
</protein>
<accession>A0AAD7K442</accession>
<comment type="caution">
    <text evidence="2">The sequence shown here is derived from an EMBL/GenBank/DDBJ whole genome shotgun (WGS) entry which is preliminary data.</text>
</comment>
<organism evidence="2 3">
    <name type="scientific">Mycena maculata</name>
    <dbReference type="NCBI Taxonomy" id="230809"/>
    <lineage>
        <taxon>Eukaryota</taxon>
        <taxon>Fungi</taxon>
        <taxon>Dikarya</taxon>
        <taxon>Basidiomycota</taxon>
        <taxon>Agaricomycotina</taxon>
        <taxon>Agaricomycetes</taxon>
        <taxon>Agaricomycetidae</taxon>
        <taxon>Agaricales</taxon>
        <taxon>Marasmiineae</taxon>
        <taxon>Mycenaceae</taxon>
        <taxon>Mycena</taxon>
    </lineage>
</organism>
<dbReference type="EMBL" id="JARJLG010000009">
    <property type="protein sequence ID" value="KAJ7777857.1"/>
    <property type="molecule type" value="Genomic_DNA"/>
</dbReference>
<reference evidence="2" key="1">
    <citation type="submission" date="2023-03" db="EMBL/GenBank/DDBJ databases">
        <title>Massive genome expansion in bonnet fungi (Mycena s.s.) driven by repeated elements and novel gene families across ecological guilds.</title>
        <authorList>
            <consortium name="Lawrence Berkeley National Laboratory"/>
            <person name="Harder C.B."/>
            <person name="Miyauchi S."/>
            <person name="Viragh M."/>
            <person name="Kuo A."/>
            <person name="Thoen E."/>
            <person name="Andreopoulos B."/>
            <person name="Lu D."/>
            <person name="Skrede I."/>
            <person name="Drula E."/>
            <person name="Henrissat B."/>
            <person name="Morin E."/>
            <person name="Kohler A."/>
            <person name="Barry K."/>
            <person name="LaButti K."/>
            <person name="Morin E."/>
            <person name="Salamov A."/>
            <person name="Lipzen A."/>
            <person name="Mereny Z."/>
            <person name="Hegedus B."/>
            <person name="Baldrian P."/>
            <person name="Stursova M."/>
            <person name="Weitz H."/>
            <person name="Taylor A."/>
            <person name="Grigoriev I.V."/>
            <person name="Nagy L.G."/>
            <person name="Martin F."/>
            <person name="Kauserud H."/>
        </authorList>
    </citation>
    <scope>NUCLEOTIDE SEQUENCE</scope>
    <source>
        <strain evidence="2">CBHHK188m</strain>
    </source>
</reference>
<sequence length="146" mass="16523">MALAAPPLPSLSLSDIMHPMSPPPREPPSNSPVAEILPEHEIARMRAKVLQMGNETIDATPRERELLDMVLRLTNPNISSLPTQLMDQAHTISSLAHQRNYLASQISEERSRWESEKESWDRISEALIVQRNRKVKGPDDSELRKT</sequence>
<dbReference type="AlphaFoldDB" id="A0AAD7K442"/>
<feature type="non-terminal residue" evidence="2">
    <location>
        <position position="146"/>
    </location>
</feature>
<evidence type="ECO:0000256" key="1">
    <source>
        <dbReference type="SAM" id="MobiDB-lite"/>
    </source>
</evidence>
<proteinExistence type="predicted"/>
<feature type="region of interest" description="Disordered" evidence="1">
    <location>
        <begin position="1"/>
        <end position="33"/>
    </location>
</feature>
<gene>
    <name evidence="2" type="ORF">DFH07DRAFT_566742</name>
</gene>
<evidence type="ECO:0000313" key="2">
    <source>
        <dbReference type="EMBL" id="KAJ7777857.1"/>
    </source>
</evidence>